<keyword evidence="2 4" id="KW-0560">Oxidoreductase</keyword>
<dbReference type="RefSeq" id="WP_354447914.1">
    <property type="nucleotide sequence ID" value="NZ_JBEPSH010000010.1"/>
</dbReference>
<dbReference type="EC" id="1.2.1.20" evidence="4"/>
<dbReference type="Proteomes" id="UP001549320">
    <property type="component" value="Unassembled WGS sequence"/>
</dbReference>
<dbReference type="SUPFAM" id="SSF53720">
    <property type="entry name" value="ALDH-like"/>
    <property type="match status" value="1"/>
</dbReference>
<protein>
    <submittedName>
        <fullName evidence="4">Succinate-semialdehyde dehydrogenase/glutarate-semialdehyde dehydrogenase</fullName>
        <ecNumber evidence="4">1.2.1.16</ecNumber>
        <ecNumber evidence="4">1.2.1.20</ecNumber>
        <ecNumber evidence="4">1.2.1.79</ecNumber>
    </submittedName>
</protein>
<dbReference type="Gene3D" id="3.40.309.10">
    <property type="entry name" value="Aldehyde Dehydrogenase, Chain A, domain 2"/>
    <property type="match status" value="1"/>
</dbReference>
<dbReference type="InterPro" id="IPR016160">
    <property type="entry name" value="Ald_DH_CS_CYS"/>
</dbReference>
<dbReference type="InterPro" id="IPR016162">
    <property type="entry name" value="Ald_DH_N"/>
</dbReference>
<comment type="caution">
    <text evidence="4">The sequence shown here is derived from an EMBL/GenBank/DDBJ whole genome shotgun (WGS) entry which is preliminary data.</text>
</comment>
<dbReference type="CDD" id="cd07103">
    <property type="entry name" value="ALDH_F5_SSADH_GabD"/>
    <property type="match status" value="1"/>
</dbReference>
<dbReference type="Pfam" id="PF00171">
    <property type="entry name" value="Aldedh"/>
    <property type="match status" value="1"/>
</dbReference>
<feature type="domain" description="Aldehyde dehydrogenase" evidence="3">
    <location>
        <begin position="14"/>
        <end position="473"/>
    </location>
</feature>
<evidence type="ECO:0000313" key="4">
    <source>
        <dbReference type="EMBL" id="MET4579645.1"/>
    </source>
</evidence>
<evidence type="ECO:0000313" key="5">
    <source>
        <dbReference type="Proteomes" id="UP001549320"/>
    </source>
</evidence>
<evidence type="ECO:0000256" key="2">
    <source>
        <dbReference type="ARBA" id="ARBA00023002"/>
    </source>
</evidence>
<dbReference type="EC" id="1.2.1.16" evidence="4"/>
<dbReference type="PROSITE" id="PS00070">
    <property type="entry name" value="ALDEHYDE_DEHYDR_CYS"/>
    <property type="match status" value="1"/>
</dbReference>
<name>A0ABV2QGB3_9BURK</name>
<proteinExistence type="inferred from homology"/>
<dbReference type="GO" id="GO:0102810">
    <property type="term" value="F:glutarate-semialdehyde dehydrogenase (NADP+) activity"/>
    <property type="evidence" value="ECO:0007669"/>
    <property type="project" value="UniProtKB-EC"/>
</dbReference>
<sequence length="478" mass="51334">MLYPQLRQLIAGEWREGRGDDVRVVVNPATEEVLGRYRCASDDDVDQAVAGAEQAFAVWRARSPEQRQIDLHRVAALIRERVDRIAHLLASEGGKPLHDARREVLRSATIIEWDAAEGRRLYGRVIPAEPGMHLEAMREPAGVVAALIAWNFPVGFMARKVGGALAAGCAVVLKSTEETPGTCVAYLECFVDAGLPPGLVSLLIGDPTRIAPRLVAAPAVRVVSFTGSTAVGKAIGKLCAEHIKRSVLELGGHAPVLVCEDADIEKAVTALVGAKFLNNAGQVCVAPTRMFVARPRYTEFCEAFAQAVRGLRVGAANEDDVQMGPLIHERRRTAIESLVQDAQSRGAKLLAGGRRIGTRGFFYAPTVLADVPVEARAMNEEPFGPLALIASYETLDEGLRRANELGYGLAAYAFTESARSARLIAERIEAGMLSINHCTAAPPGAPFGGVKDSGHGREGGPEGLLEFTSMKFVSHKMY</sequence>
<dbReference type="Gene3D" id="3.40.605.10">
    <property type="entry name" value="Aldehyde Dehydrogenase, Chain A, domain 1"/>
    <property type="match status" value="1"/>
</dbReference>
<evidence type="ECO:0000259" key="3">
    <source>
        <dbReference type="Pfam" id="PF00171"/>
    </source>
</evidence>
<dbReference type="InterPro" id="IPR016163">
    <property type="entry name" value="Ald_DH_C"/>
</dbReference>
<dbReference type="InterPro" id="IPR015590">
    <property type="entry name" value="Aldehyde_DH_dom"/>
</dbReference>
<keyword evidence="5" id="KW-1185">Reference proteome</keyword>
<accession>A0ABV2QGB3</accession>
<organism evidence="4 5">
    <name type="scientific">Ottowia thiooxydans</name>
    <dbReference type="NCBI Taxonomy" id="219182"/>
    <lineage>
        <taxon>Bacteria</taxon>
        <taxon>Pseudomonadati</taxon>
        <taxon>Pseudomonadota</taxon>
        <taxon>Betaproteobacteria</taxon>
        <taxon>Burkholderiales</taxon>
        <taxon>Comamonadaceae</taxon>
        <taxon>Ottowia</taxon>
    </lineage>
</organism>
<dbReference type="EC" id="1.2.1.79" evidence="4"/>
<dbReference type="PANTHER" id="PTHR43353:SF5">
    <property type="entry name" value="SUCCINATE-SEMIALDEHYDE DEHYDROGENASE, MITOCHONDRIAL"/>
    <property type="match status" value="1"/>
</dbReference>
<dbReference type="GO" id="GO:0036243">
    <property type="term" value="F:succinate-semialdehyde dehydrogenase (NADP+) activity"/>
    <property type="evidence" value="ECO:0007669"/>
    <property type="project" value="UniProtKB-EC"/>
</dbReference>
<evidence type="ECO:0000256" key="1">
    <source>
        <dbReference type="ARBA" id="ARBA00009986"/>
    </source>
</evidence>
<comment type="similarity">
    <text evidence="1">Belongs to the aldehyde dehydrogenase family.</text>
</comment>
<dbReference type="EMBL" id="JBEPSH010000010">
    <property type="protein sequence ID" value="MET4579645.1"/>
    <property type="molecule type" value="Genomic_DNA"/>
</dbReference>
<dbReference type="InterPro" id="IPR050740">
    <property type="entry name" value="Aldehyde_DH_Superfamily"/>
</dbReference>
<dbReference type="PANTHER" id="PTHR43353">
    <property type="entry name" value="SUCCINATE-SEMIALDEHYDE DEHYDROGENASE, MITOCHONDRIAL"/>
    <property type="match status" value="1"/>
</dbReference>
<reference evidence="4 5" key="1">
    <citation type="submission" date="2024-06" db="EMBL/GenBank/DDBJ databases">
        <title>Sorghum-associated microbial communities from plants grown in Nebraska, USA.</title>
        <authorList>
            <person name="Schachtman D."/>
        </authorList>
    </citation>
    <scope>NUCLEOTIDE SEQUENCE [LARGE SCALE GENOMIC DNA]</scope>
    <source>
        <strain evidence="4 5">2709</strain>
    </source>
</reference>
<dbReference type="InterPro" id="IPR016161">
    <property type="entry name" value="Ald_DH/histidinol_DH"/>
</dbReference>
<gene>
    <name evidence="4" type="ORF">ABIE13_004782</name>
</gene>